<feature type="transmembrane region" description="Helical" evidence="4">
    <location>
        <begin position="236"/>
        <end position="260"/>
    </location>
</feature>
<dbReference type="STRING" id="1313304.CALK_0782"/>
<dbReference type="PROSITE" id="PS00041">
    <property type="entry name" value="HTH_ARAC_FAMILY_1"/>
    <property type="match status" value="1"/>
</dbReference>
<dbReference type="EMBL" id="ASJR01000005">
    <property type="protein sequence ID" value="ERP38763.1"/>
    <property type="molecule type" value="Genomic_DNA"/>
</dbReference>
<organism evidence="6 7">
    <name type="scientific">Chitinivibrio alkaliphilus ACht1</name>
    <dbReference type="NCBI Taxonomy" id="1313304"/>
    <lineage>
        <taxon>Bacteria</taxon>
        <taxon>Pseudomonadati</taxon>
        <taxon>Fibrobacterota</taxon>
        <taxon>Chitinivibrionia</taxon>
        <taxon>Chitinivibrionales</taxon>
        <taxon>Chitinivibrionaceae</taxon>
        <taxon>Chitinivibrio</taxon>
    </lineage>
</organism>
<dbReference type="SUPFAM" id="SSF46689">
    <property type="entry name" value="Homeodomain-like"/>
    <property type="match status" value="1"/>
</dbReference>
<evidence type="ECO:0000256" key="1">
    <source>
        <dbReference type="ARBA" id="ARBA00023015"/>
    </source>
</evidence>
<name>U7DB18_9BACT</name>
<keyword evidence="4" id="KW-0812">Transmembrane</keyword>
<dbReference type="SMART" id="SM00342">
    <property type="entry name" value="HTH_ARAC"/>
    <property type="match status" value="1"/>
</dbReference>
<dbReference type="InterPro" id="IPR020449">
    <property type="entry name" value="Tscrpt_reg_AraC-type_HTH"/>
</dbReference>
<gene>
    <name evidence="6" type="ORF">CALK_0782</name>
</gene>
<dbReference type="Gene3D" id="1.10.10.60">
    <property type="entry name" value="Homeodomain-like"/>
    <property type="match status" value="2"/>
</dbReference>
<dbReference type="PRINTS" id="PR00032">
    <property type="entry name" value="HTHARAC"/>
</dbReference>
<comment type="caution">
    <text evidence="6">The sequence shown here is derived from an EMBL/GenBank/DDBJ whole genome shotgun (WGS) entry which is preliminary data.</text>
</comment>
<keyword evidence="2" id="KW-0238">DNA-binding</keyword>
<feature type="domain" description="HTH araC/xylS-type" evidence="5">
    <location>
        <begin position="286"/>
        <end position="385"/>
    </location>
</feature>
<evidence type="ECO:0000259" key="5">
    <source>
        <dbReference type="PROSITE" id="PS01124"/>
    </source>
</evidence>
<reference evidence="6 7" key="1">
    <citation type="journal article" date="2013" name="Environ. Microbiol.">
        <title>Genome analysis of Chitinivibrio alkaliphilus gen. nov., sp. nov., a novel extremely haloalkaliphilic anaerobic chitinolytic bacterium from the candidate phylum Termite Group 3.</title>
        <authorList>
            <person name="Sorokin D.Y."/>
            <person name="Gumerov V.M."/>
            <person name="Rakitin A.L."/>
            <person name="Beletsky A.V."/>
            <person name="Damste J.S."/>
            <person name="Muyzer G."/>
            <person name="Mardanov A.V."/>
            <person name="Ravin N.V."/>
        </authorList>
    </citation>
    <scope>NUCLEOTIDE SEQUENCE [LARGE SCALE GENOMIC DNA]</scope>
    <source>
        <strain evidence="6 7">ACht1</strain>
    </source>
</reference>
<dbReference type="Proteomes" id="UP000017148">
    <property type="component" value="Unassembled WGS sequence"/>
</dbReference>
<evidence type="ECO:0000256" key="3">
    <source>
        <dbReference type="ARBA" id="ARBA00023163"/>
    </source>
</evidence>
<protein>
    <submittedName>
        <fullName evidence="6">Transcriptional regulator, AraC family</fullName>
    </submittedName>
</protein>
<feature type="transmembrane region" description="Helical" evidence="4">
    <location>
        <begin position="23"/>
        <end position="43"/>
    </location>
</feature>
<sequence>MTKNSLRESTSSRIPGKMTHKRWESCGFISLLIFTCISLFYQYGTREYSVLPLRDENHVYIQVDQNSEESPGNSVVKNLQVEDSLTSYSFRLGDKLPYPYAGIGINFYDTTAVSPDGLDLSSYDYVELEIAASVDMLILGFTSYVEGFTHMDSSMSWRVYESLLGVSDTFTTYTIDLRSFTTPSWWYNLNAVTKDRFPDKSHGNILSFIIENNHYEEFSQEFSKVKIRRITFVRDTLLTVILHISALLLICGAWVGRLFFRPSSTTPVIIPYQELEISSYEDEDLQKVETFIANNYTNQDLLVRDVSSSTGVTQAKIQTVLRKKFDMTFRQYLNKIRIHEAKRLLRETDRQVTDIAFRVGYRNVSHFNRIFKEKEGVSPNKYRKQQ</sequence>
<dbReference type="InterPro" id="IPR018060">
    <property type="entry name" value="HTH_AraC"/>
</dbReference>
<dbReference type="GO" id="GO:0043565">
    <property type="term" value="F:sequence-specific DNA binding"/>
    <property type="evidence" value="ECO:0007669"/>
    <property type="project" value="InterPro"/>
</dbReference>
<evidence type="ECO:0000256" key="2">
    <source>
        <dbReference type="ARBA" id="ARBA00023125"/>
    </source>
</evidence>
<dbReference type="Pfam" id="PF12833">
    <property type="entry name" value="HTH_18"/>
    <property type="match status" value="1"/>
</dbReference>
<keyword evidence="7" id="KW-1185">Reference proteome</keyword>
<keyword evidence="3" id="KW-0804">Transcription</keyword>
<dbReference type="InterPro" id="IPR009057">
    <property type="entry name" value="Homeodomain-like_sf"/>
</dbReference>
<dbReference type="InterPro" id="IPR018062">
    <property type="entry name" value="HTH_AraC-typ_CS"/>
</dbReference>
<dbReference type="PROSITE" id="PS01124">
    <property type="entry name" value="HTH_ARAC_FAMILY_2"/>
    <property type="match status" value="1"/>
</dbReference>
<keyword evidence="1" id="KW-0805">Transcription regulation</keyword>
<keyword evidence="4" id="KW-1133">Transmembrane helix</keyword>
<evidence type="ECO:0000313" key="7">
    <source>
        <dbReference type="Proteomes" id="UP000017148"/>
    </source>
</evidence>
<dbReference type="eggNOG" id="COG2207">
    <property type="taxonomic scope" value="Bacteria"/>
</dbReference>
<evidence type="ECO:0000256" key="4">
    <source>
        <dbReference type="SAM" id="Phobius"/>
    </source>
</evidence>
<proteinExistence type="predicted"/>
<keyword evidence="4" id="KW-0472">Membrane</keyword>
<dbReference type="GO" id="GO:0003700">
    <property type="term" value="F:DNA-binding transcription factor activity"/>
    <property type="evidence" value="ECO:0007669"/>
    <property type="project" value="InterPro"/>
</dbReference>
<dbReference type="PANTHER" id="PTHR43280">
    <property type="entry name" value="ARAC-FAMILY TRANSCRIPTIONAL REGULATOR"/>
    <property type="match status" value="1"/>
</dbReference>
<evidence type="ECO:0000313" key="6">
    <source>
        <dbReference type="EMBL" id="ERP38763.1"/>
    </source>
</evidence>
<dbReference type="PANTHER" id="PTHR43280:SF28">
    <property type="entry name" value="HTH-TYPE TRANSCRIPTIONAL ACTIVATOR RHAS"/>
    <property type="match status" value="1"/>
</dbReference>
<dbReference type="AlphaFoldDB" id="U7DB18"/>
<accession>U7DB18</accession>